<evidence type="ECO:0000313" key="3">
    <source>
        <dbReference type="Proteomes" id="UP000595841"/>
    </source>
</evidence>
<evidence type="ECO:0000313" key="2">
    <source>
        <dbReference type="EMBL" id="QQZ60513.1"/>
    </source>
</evidence>
<keyword evidence="3" id="KW-1185">Reference proteome</keyword>
<organism evidence="2 3">
    <name type="scientific">Paenibacillus sonchi</name>
    <dbReference type="NCBI Taxonomy" id="373687"/>
    <lineage>
        <taxon>Bacteria</taxon>
        <taxon>Bacillati</taxon>
        <taxon>Bacillota</taxon>
        <taxon>Bacilli</taxon>
        <taxon>Bacillales</taxon>
        <taxon>Paenibacillaceae</taxon>
        <taxon>Paenibacillus</taxon>
        <taxon>Paenibacillus sonchi group</taxon>
    </lineage>
</organism>
<reference evidence="2 3" key="1">
    <citation type="submission" date="2021-01" db="EMBL/GenBank/DDBJ databases">
        <title>Whole genome sequence of Paenibacillus sonchi LMG 24727 for comparative genomics.</title>
        <authorList>
            <person name="Lee G."/>
            <person name="Kim M.-J."/>
            <person name="Lim K."/>
            <person name="Shin J.-H."/>
        </authorList>
    </citation>
    <scope>NUCLEOTIDE SEQUENCE [LARGE SCALE GENOMIC DNA]</scope>
    <source>
        <strain evidence="2 3">LMG 24727</strain>
    </source>
</reference>
<name>A0A974PBV3_9BACL</name>
<proteinExistence type="predicted"/>
<protein>
    <submittedName>
        <fullName evidence="2">Uncharacterized protein</fullName>
    </submittedName>
</protein>
<dbReference type="Proteomes" id="UP000595841">
    <property type="component" value="Chromosome"/>
</dbReference>
<feature type="region of interest" description="Disordered" evidence="1">
    <location>
        <begin position="441"/>
        <end position="478"/>
    </location>
</feature>
<evidence type="ECO:0000256" key="1">
    <source>
        <dbReference type="SAM" id="MobiDB-lite"/>
    </source>
</evidence>
<accession>A0A974PBV3</accession>
<dbReference type="RefSeq" id="WP_202676685.1">
    <property type="nucleotide sequence ID" value="NZ_CP068595.1"/>
</dbReference>
<dbReference type="AlphaFoldDB" id="A0A974PBV3"/>
<dbReference type="KEGG" id="pson:JI735_29140"/>
<dbReference type="EMBL" id="CP068595">
    <property type="protein sequence ID" value="QQZ60513.1"/>
    <property type="molecule type" value="Genomic_DNA"/>
</dbReference>
<gene>
    <name evidence="2" type="ORF">JI735_29140</name>
</gene>
<sequence length="508" mass="54706">MIRSIRTTASPANDKQMDFIQAILGKYGITRRRSRFQSLILRQYPLLFAEPEAVKPADTVINNIHPVKEMHIHHSIYPPITQVMTGPGTVNRVLYTTQGSGGAGIGSVQGKSRPAAGNQNLIHGLQGRVWKQQNTGHPVTRGYRTLDPAGSAVESVTVQVAKRNQERTDGTPLSYLPPMPAAAPAGTDLAGRRIGSRLVPYSGDSRQRESLTGRVPQHMPAAHGQLQTLRTYILHQSVDTVNIEQPMRQRLDPAAIRHDQAGPPTMALSHRGAGSGLAGAAVEAQPGTPSFRPSPGPRSLVSPNLHLGLGQRLAAALDKLESRSERLNPLSAEPAAVHDGLQQPDVLPLQLLAVPSEPRSMVQRHSSARLSSAVRPAYTGGLLSVAPQNGLIHIAKGQAVPSPPKGRGPGGRLITARPEQEEYLQPAGRYSSLILRKPAPKAARPEPVQQWPEPVPQERAAPPASQSFPKAAAPAAKMDAAELSQLAERVYQVLEKKMAVRKDRRGLR</sequence>